<reference evidence="4" key="1">
    <citation type="journal article" date="2021" name="PeerJ">
        <title>Extensive microbial diversity within the chicken gut microbiome revealed by metagenomics and culture.</title>
        <authorList>
            <person name="Gilroy R."/>
            <person name="Ravi A."/>
            <person name="Getino M."/>
            <person name="Pursley I."/>
            <person name="Horton D.L."/>
            <person name="Alikhan N.F."/>
            <person name="Baker D."/>
            <person name="Gharbi K."/>
            <person name="Hall N."/>
            <person name="Watson M."/>
            <person name="Adriaenssens E.M."/>
            <person name="Foster-Nyarko E."/>
            <person name="Jarju S."/>
            <person name="Secka A."/>
            <person name="Antonio M."/>
            <person name="Oren A."/>
            <person name="Chaudhuri R.R."/>
            <person name="La Ragione R."/>
            <person name="Hildebrand F."/>
            <person name="Pallen M.J."/>
        </authorList>
    </citation>
    <scope>NUCLEOTIDE SEQUENCE</scope>
    <source>
        <strain evidence="4">1068</strain>
    </source>
</reference>
<evidence type="ECO:0000256" key="2">
    <source>
        <dbReference type="ARBA" id="ARBA00022801"/>
    </source>
</evidence>
<keyword evidence="1" id="KW-0479">Metal-binding</keyword>
<reference evidence="4" key="2">
    <citation type="submission" date="2021-04" db="EMBL/GenBank/DDBJ databases">
        <authorList>
            <person name="Gilroy R."/>
        </authorList>
    </citation>
    <scope>NUCLEOTIDE SEQUENCE</scope>
    <source>
        <strain evidence="4">1068</strain>
    </source>
</reference>
<evidence type="ECO:0000259" key="3">
    <source>
        <dbReference type="Pfam" id="PF00884"/>
    </source>
</evidence>
<organism evidence="4 5">
    <name type="scientific">Candidatus Blautia pullicola</name>
    <dbReference type="NCBI Taxonomy" id="2838498"/>
    <lineage>
        <taxon>Bacteria</taxon>
        <taxon>Bacillati</taxon>
        <taxon>Bacillota</taxon>
        <taxon>Clostridia</taxon>
        <taxon>Lachnospirales</taxon>
        <taxon>Lachnospiraceae</taxon>
        <taxon>Blautia</taxon>
    </lineage>
</organism>
<proteinExistence type="predicted"/>
<dbReference type="InterPro" id="IPR000917">
    <property type="entry name" value="Sulfatase_N"/>
</dbReference>
<gene>
    <name evidence="4" type="ORF">H9809_09235</name>
</gene>
<dbReference type="Proteomes" id="UP000824056">
    <property type="component" value="Unassembled WGS sequence"/>
</dbReference>
<accession>A0A9D2FSA4</accession>
<name>A0A9D2FSA4_9FIRM</name>
<dbReference type="GO" id="GO:0008484">
    <property type="term" value="F:sulfuric ester hydrolase activity"/>
    <property type="evidence" value="ECO:0007669"/>
    <property type="project" value="TreeGrafter"/>
</dbReference>
<evidence type="ECO:0000313" key="5">
    <source>
        <dbReference type="Proteomes" id="UP000824056"/>
    </source>
</evidence>
<dbReference type="InterPro" id="IPR017850">
    <property type="entry name" value="Alkaline_phosphatase_core_sf"/>
</dbReference>
<dbReference type="PANTHER" id="PTHR45953:SF1">
    <property type="entry name" value="IDURONATE 2-SULFATASE"/>
    <property type="match status" value="1"/>
</dbReference>
<dbReference type="Gene3D" id="3.40.720.10">
    <property type="entry name" value="Alkaline Phosphatase, subunit A"/>
    <property type="match status" value="1"/>
</dbReference>
<keyword evidence="2" id="KW-0378">Hydrolase</keyword>
<dbReference type="PANTHER" id="PTHR45953">
    <property type="entry name" value="IDURONATE 2-SULFATASE"/>
    <property type="match status" value="1"/>
</dbReference>
<dbReference type="CDD" id="cd16148">
    <property type="entry name" value="sulfatase_like"/>
    <property type="match status" value="1"/>
</dbReference>
<dbReference type="GO" id="GO:0005737">
    <property type="term" value="C:cytoplasm"/>
    <property type="evidence" value="ECO:0007669"/>
    <property type="project" value="TreeGrafter"/>
</dbReference>
<evidence type="ECO:0000256" key="1">
    <source>
        <dbReference type="ARBA" id="ARBA00022723"/>
    </source>
</evidence>
<protein>
    <submittedName>
        <fullName evidence="4">Sulfatase</fullName>
    </submittedName>
</protein>
<comment type="caution">
    <text evidence="4">The sequence shown here is derived from an EMBL/GenBank/DDBJ whole genome shotgun (WGS) entry which is preliminary data.</text>
</comment>
<feature type="domain" description="Sulfatase N-terminal" evidence="3">
    <location>
        <begin position="4"/>
        <end position="331"/>
    </location>
</feature>
<dbReference type="AlphaFoldDB" id="A0A9D2FSA4"/>
<dbReference type="GO" id="GO:0046872">
    <property type="term" value="F:metal ion binding"/>
    <property type="evidence" value="ECO:0007669"/>
    <property type="project" value="UniProtKB-KW"/>
</dbReference>
<dbReference type="Pfam" id="PF00884">
    <property type="entry name" value="Sulfatase"/>
    <property type="match status" value="1"/>
</dbReference>
<sequence>MKAIMVMFDSLNREFLPNYGCNWTKMPNFERLGEKTTTFERFYGGSMPCMPARRELHTGRYNFLHTFWTPMHPYDDSIITRLKKGGIYTHICTDHFHYWEDGGSCYLTKFDSHEIIRGQQGDPWKGQVKWPDFPDTLSKRKAGQNWRHDWVNREFLTTEDSMPQARTFRAGLDFLERNAQEDNWFLQIEAFDPHEPFYTQQSYKDLYPHDYHGKNLDWPDYGKNEYGEEATEHVRFEYGALMSMCDTYLGKVLDFMDSHDMWKDTMLIVNTDHGFMLGEKEWMGKNIQPMYEEIVHSPFFIHDPRNPQPGQRRRALAQTVDIVPTLAEYFQIDGPEFMDGKSMTPAIWEDKPIRKAALFGIFGGHVNVTDGRYVYMHGPLHADNEPLYDYTLMPCHMNAQFQIEELKNMELYEGFSFTKGAKVLKIPAKAPFNPYWYGTMLFDLEKDSQQKASIHNPEIQRKMILLMRELMLENEAPQEQFIRLGIPMTGEISPELIKKYGKRAEMEGESTGLKNKKAAKAAIIYMGTLSVRQQVEFREKLALLGSDANEKKVLELIEQEAEPSYQEALIRSIKNYL</sequence>
<dbReference type="EMBL" id="DXBG01000212">
    <property type="protein sequence ID" value="HIZ66063.1"/>
    <property type="molecule type" value="Genomic_DNA"/>
</dbReference>
<evidence type="ECO:0000313" key="4">
    <source>
        <dbReference type="EMBL" id="HIZ66063.1"/>
    </source>
</evidence>
<dbReference type="SUPFAM" id="SSF53649">
    <property type="entry name" value="Alkaline phosphatase-like"/>
    <property type="match status" value="1"/>
</dbReference>